<dbReference type="RefSeq" id="WP_073613556.1">
    <property type="nucleotide sequence ID" value="NZ_FRFE01000009.1"/>
</dbReference>
<dbReference type="PANTHER" id="PTHR48069:SF3">
    <property type="entry name" value="DIHYDROFOLATE REDUCTASE"/>
    <property type="match status" value="1"/>
</dbReference>
<dbReference type="GO" id="GO:0006730">
    <property type="term" value="P:one-carbon metabolic process"/>
    <property type="evidence" value="ECO:0007669"/>
    <property type="project" value="UniProtKB-KW"/>
</dbReference>
<evidence type="ECO:0000256" key="5">
    <source>
        <dbReference type="ARBA" id="ARBA00022857"/>
    </source>
</evidence>
<dbReference type="GO" id="GO:0046452">
    <property type="term" value="P:dihydrofolate metabolic process"/>
    <property type="evidence" value="ECO:0007669"/>
    <property type="project" value="TreeGrafter"/>
</dbReference>
<dbReference type="Proteomes" id="UP000184603">
    <property type="component" value="Unassembled WGS sequence"/>
</dbReference>
<reference evidence="11 12" key="1">
    <citation type="submission" date="2016-12" db="EMBL/GenBank/DDBJ databases">
        <authorList>
            <person name="Song W.-J."/>
            <person name="Kurnit D.M."/>
        </authorList>
    </citation>
    <scope>NUCLEOTIDE SEQUENCE [LARGE SCALE GENOMIC DNA]</scope>
    <source>
        <strain evidence="11 12">DSM 18488</strain>
    </source>
</reference>
<dbReference type="SUPFAM" id="SSF53597">
    <property type="entry name" value="Dihydrofolate reductase-like"/>
    <property type="match status" value="1"/>
</dbReference>
<name>A0A1M7Y6V7_9BACT</name>
<gene>
    <name evidence="11" type="ORF">SAMN02745220_02267</name>
</gene>
<dbReference type="PROSITE" id="PS51330">
    <property type="entry name" value="DHFR_2"/>
    <property type="match status" value="1"/>
</dbReference>
<dbReference type="PANTHER" id="PTHR48069">
    <property type="entry name" value="DIHYDROFOLATE REDUCTASE"/>
    <property type="match status" value="1"/>
</dbReference>
<dbReference type="InterPro" id="IPR001796">
    <property type="entry name" value="DHFR_dom"/>
</dbReference>
<dbReference type="GO" id="GO:0046655">
    <property type="term" value="P:folic acid metabolic process"/>
    <property type="evidence" value="ECO:0007669"/>
    <property type="project" value="TreeGrafter"/>
</dbReference>
<keyword evidence="12" id="KW-1185">Reference proteome</keyword>
<proteinExistence type="inferred from homology"/>
<dbReference type="STRING" id="1121416.SAMN02745220_02267"/>
<comment type="similarity">
    <text evidence="2 8 9">Belongs to the dihydrofolate reductase family.</text>
</comment>
<dbReference type="GO" id="GO:0004146">
    <property type="term" value="F:dihydrofolate reductase activity"/>
    <property type="evidence" value="ECO:0007669"/>
    <property type="project" value="UniProtKB-EC"/>
</dbReference>
<comment type="catalytic activity">
    <reaction evidence="8">
        <text>(6S)-5,6,7,8-tetrahydrofolate + NADP(+) = 7,8-dihydrofolate + NADPH + H(+)</text>
        <dbReference type="Rhea" id="RHEA:15009"/>
        <dbReference type="ChEBI" id="CHEBI:15378"/>
        <dbReference type="ChEBI" id="CHEBI:57451"/>
        <dbReference type="ChEBI" id="CHEBI:57453"/>
        <dbReference type="ChEBI" id="CHEBI:57783"/>
        <dbReference type="ChEBI" id="CHEBI:58349"/>
        <dbReference type="EC" id="1.5.1.3"/>
    </reaction>
</comment>
<dbReference type="GO" id="GO:0070401">
    <property type="term" value="F:NADP+ binding"/>
    <property type="evidence" value="ECO:0007669"/>
    <property type="project" value="UniProtKB-ARBA"/>
</dbReference>
<dbReference type="InterPro" id="IPR017925">
    <property type="entry name" value="DHFR_CS"/>
</dbReference>
<dbReference type="PIRSF" id="PIRSF000194">
    <property type="entry name" value="DHFR"/>
    <property type="match status" value="1"/>
</dbReference>
<dbReference type="GO" id="GO:0046654">
    <property type="term" value="P:tetrahydrofolate biosynthetic process"/>
    <property type="evidence" value="ECO:0007669"/>
    <property type="project" value="UniProtKB-UniPathway"/>
</dbReference>
<dbReference type="OrthoDB" id="9804315at2"/>
<evidence type="ECO:0000256" key="1">
    <source>
        <dbReference type="ARBA" id="ARBA00004903"/>
    </source>
</evidence>
<dbReference type="AlphaFoldDB" id="A0A1M7Y6V7"/>
<dbReference type="PRINTS" id="PR00070">
    <property type="entry name" value="DHFR"/>
</dbReference>
<organism evidence="11 12">
    <name type="scientific">Desulfopila aestuarii DSM 18488</name>
    <dbReference type="NCBI Taxonomy" id="1121416"/>
    <lineage>
        <taxon>Bacteria</taxon>
        <taxon>Pseudomonadati</taxon>
        <taxon>Thermodesulfobacteriota</taxon>
        <taxon>Desulfobulbia</taxon>
        <taxon>Desulfobulbales</taxon>
        <taxon>Desulfocapsaceae</taxon>
        <taxon>Desulfopila</taxon>
    </lineage>
</organism>
<dbReference type="InterPro" id="IPR012259">
    <property type="entry name" value="DHFR"/>
</dbReference>
<dbReference type="GO" id="GO:0005829">
    <property type="term" value="C:cytosol"/>
    <property type="evidence" value="ECO:0007669"/>
    <property type="project" value="TreeGrafter"/>
</dbReference>
<evidence type="ECO:0000256" key="2">
    <source>
        <dbReference type="ARBA" id="ARBA00009539"/>
    </source>
</evidence>
<protein>
    <recommendedName>
        <fullName evidence="3 8">Dihydrofolate reductase</fullName>
        <ecNumber evidence="3 8">1.5.1.3</ecNumber>
    </recommendedName>
</protein>
<evidence type="ECO:0000259" key="10">
    <source>
        <dbReference type="PROSITE" id="PS51330"/>
    </source>
</evidence>
<dbReference type="Pfam" id="PF00186">
    <property type="entry name" value="DHFR_1"/>
    <property type="match status" value="1"/>
</dbReference>
<evidence type="ECO:0000313" key="12">
    <source>
        <dbReference type="Proteomes" id="UP000184603"/>
    </source>
</evidence>
<dbReference type="FunFam" id="3.40.430.10:FF:000001">
    <property type="entry name" value="Dihydrofolate reductase"/>
    <property type="match status" value="1"/>
</dbReference>
<dbReference type="InterPro" id="IPR024072">
    <property type="entry name" value="DHFR-like_dom_sf"/>
</dbReference>
<keyword evidence="5 8" id="KW-0521">NADP</keyword>
<dbReference type="PROSITE" id="PS00075">
    <property type="entry name" value="DHFR_1"/>
    <property type="match status" value="1"/>
</dbReference>
<dbReference type="CDD" id="cd00209">
    <property type="entry name" value="DHFR"/>
    <property type="match status" value="1"/>
</dbReference>
<dbReference type="Gene3D" id="3.40.430.10">
    <property type="entry name" value="Dihydrofolate Reductase, subunit A"/>
    <property type="match status" value="1"/>
</dbReference>
<keyword evidence="6 8" id="KW-0560">Oxidoreductase</keyword>
<dbReference type="UniPathway" id="UPA00077">
    <property type="reaction ID" value="UER00158"/>
</dbReference>
<evidence type="ECO:0000256" key="4">
    <source>
        <dbReference type="ARBA" id="ARBA00022563"/>
    </source>
</evidence>
<feature type="domain" description="DHFR" evidence="10">
    <location>
        <begin position="2"/>
        <end position="157"/>
    </location>
</feature>
<comment type="pathway">
    <text evidence="1 8">Cofactor biosynthesis; tetrahydrofolate biosynthesis; 5,6,7,8-tetrahydrofolate from 7,8-dihydrofolate: step 1/1.</text>
</comment>
<dbReference type="EC" id="1.5.1.3" evidence="3 8"/>
<keyword evidence="4 8" id="KW-0554">One-carbon metabolism</keyword>
<evidence type="ECO:0000256" key="8">
    <source>
        <dbReference type="PIRNR" id="PIRNR000194"/>
    </source>
</evidence>
<sequence length="162" mass="18375">MNVILIAVMATNRVIGRDNTIPWHIPEELRFFKKTTMGFPVVMGRLTYESLKGPLPGRQNIVISRNPDYQSNGTDNVTSLEQALKLTGDAEKAFILGGSQIFEEALPSADEIILSVLDREVEGDVYFPDFSDDDFQQTHHERHEEGKEPFTVYYYKRIPPAA</sequence>
<evidence type="ECO:0000256" key="3">
    <source>
        <dbReference type="ARBA" id="ARBA00012856"/>
    </source>
</evidence>
<evidence type="ECO:0000256" key="6">
    <source>
        <dbReference type="ARBA" id="ARBA00023002"/>
    </source>
</evidence>
<comment type="function">
    <text evidence="7 8">Key enzyme in folate metabolism. Catalyzes an essential reaction for de novo glycine and purine synthesis, and for DNA precursor synthesis.</text>
</comment>
<dbReference type="EMBL" id="FRFE01000009">
    <property type="protein sequence ID" value="SHO48334.1"/>
    <property type="molecule type" value="Genomic_DNA"/>
</dbReference>
<evidence type="ECO:0000256" key="9">
    <source>
        <dbReference type="RuleBase" id="RU004474"/>
    </source>
</evidence>
<accession>A0A1M7Y6V7</accession>
<evidence type="ECO:0000256" key="7">
    <source>
        <dbReference type="ARBA" id="ARBA00025067"/>
    </source>
</evidence>
<evidence type="ECO:0000313" key="11">
    <source>
        <dbReference type="EMBL" id="SHO48334.1"/>
    </source>
</evidence>